<dbReference type="EMBL" id="JAKJXO020000011">
    <property type="protein sequence ID" value="KAL1598896.1"/>
    <property type="molecule type" value="Genomic_DNA"/>
</dbReference>
<proteinExistence type="predicted"/>
<reference evidence="2 3" key="1">
    <citation type="submission" date="2024-02" db="EMBL/GenBank/DDBJ databases">
        <title>De novo assembly and annotation of 12 fungi associated with fruit tree decline syndrome in Ontario, Canada.</title>
        <authorList>
            <person name="Sulman M."/>
            <person name="Ellouze W."/>
            <person name="Ilyukhin E."/>
        </authorList>
    </citation>
    <scope>NUCLEOTIDE SEQUENCE [LARGE SCALE GENOMIC DNA]</scope>
    <source>
        <strain evidence="2 3">M42-189</strain>
    </source>
</reference>
<protein>
    <submittedName>
        <fullName evidence="2">Uncharacterized protein</fullName>
    </submittedName>
</protein>
<evidence type="ECO:0000256" key="1">
    <source>
        <dbReference type="SAM" id="Phobius"/>
    </source>
</evidence>
<dbReference type="PANTHER" id="PTHR37544">
    <property type="entry name" value="SPRAY-RELATED"/>
    <property type="match status" value="1"/>
</dbReference>
<feature type="transmembrane region" description="Helical" evidence="1">
    <location>
        <begin position="345"/>
        <end position="367"/>
    </location>
</feature>
<dbReference type="Proteomes" id="UP001521785">
    <property type="component" value="Unassembled WGS sequence"/>
</dbReference>
<dbReference type="PANTHER" id="PTHR37544:SF3">
    <property type="entry name" value="SPRAY"/>
    <property type="match status" value="1"/>
</dbReference>
<keyword evidence="1" id="KW-1133">Transmembrane helix</keyword>
<gene>
    <name evidence="2" type="ORF">SLS60_008040</name>
</gene>
<accession>A0ABR3R398</accession>
<keyword evidence="1" id="KW-0812">Transmembrane</keyword>
<name>A0ABR3R398_9PLEO</name>
<sequence>MLQIDAVGNRSAWLIETTEEDLPPNAIVEDFRGGYSLPQLLFENTTSSTSTLGSDRYVQCCMNGTTSNPQEAVIGYWSPLHKDEADTTYPYQERAWPLPFVTKWIVGKPTVWSDYNHFFLNYNDPPALQAALCQPVIDYTEANVTLDTESHVVYSYELLRKPEPIKSAWSDVFVRHDLSGSGEHYERNYTGRLNMTTSFGILYLDAIFGGADRGSVGAPTLEDLDDNVYNIRDRGLGLNMDLMTYSMFTLGGKDARVLLNYTALTTHANRTFQTFFQHFVNEKLTTTEGSWAYQKLGDTSLEGLGQAVDENGTAVAERVYIRPDTNPTVTASVSRRIQILHMNTVATYLSAGLVIWLMATTAIVTCVQRRYTKFMLRNVEVMADVLVLVAGSEKFLSLVQQRGLDLKRDTEVKTMLGWFKGRDGEVRWGVEVVGGRNPVEWVTAPRKDFC</sequence>
<comment type="caution">
    <text evidence="2">The sequence shown here is derived from an EMBL/GenBank/DDBJ whole genome shotgun (WGS) entry which is preliminary data.</text>
</comment>
<keyword evidence="1" id="KW-0472">Membrane</keyword>
<evidence type="ECO:0000313" key="3">
    <source>
        <dbReference type="Proteomes" id="UP001521785"/>
    </source>
</evidence>
<organism evidence="2 3">
    <name type="scientific">Paraconiothyrium brasiliense</name>
    <dbReference type="NCBI Taxonomy" id="300254"/>
    <lineage>
        <taxon>Eukaryota</taxon>
        <taxon>Fungi</taxon>
        <taxon>Dikarya</taxon>
        <taxon>Ascomycota</taxon>
        <taxon>Pezizomycotina</taxon>
        <taxon>Dothideomycetes</taxon>
        <taxon>Pleosporomycetidae</taxon>
        <taxon>Pleosporales</taxon>
        <taxon>Massarineae</taxon>
        <taxon>Didymosphaeriaceae</taxon>
        <taxon>Paraconiothyrium</taxon>
    </lineage>
</organism>
<evidence type="ECO:0000313" key="2">
    <source>
        <dbReference type="EMBL" id="KAL1598896.1"/>
    </source>
</evidence>
<keyword evidence="3" id="KW-1185">Reference proteome</keyword>